<evidence type="ECO:0000313" key="2">
    <source>
        <dbReference type="Proteomes" id="UP000194127"/>
    </source>
</evidence>
<protein>
    <submittedName>
        <fullName evidence="1">Uncharacterized protein</fullName>
    </submittedName>
</protein>
<gene>
    <name evidence="1" type="ORF">POSPLADRAFT_1144636</name>
</gene>
<dbReference type="OrthoDB" id="2963168at2759"/>
<keyword evidence="2" id="KW-1185">Reference proteome</keyword>
<dbReference type="AlphaFoldDB" id="A0A1X6MZP5"/>
<dbReference type="GeneID" id="36330669"/>
<organism evidence="1 2">
    <name type="scientific">Postia placenta MAD-698-R-SB12</name>
    <dbReference type="NCBI Taxonomy" id="670580"/>
    <lineage>
        <taxon>Eukaryota</taxon>
        <taxon>Fungi</taxon>
        <taxon>Dikarya</taxon>
        <taxon>Basidiomycota</taxon>
        <taxon>Agaricomycotina</taxon>
        <taxon>Agaricomycetes</taxon>
        <taxon>Polyporales</taxon>
        <taxon>Adustoporiaceae</taxon>
        <taxon>Rhodonia</taxon>
    </lineage>
</organism>
<dbReference type="EMBL" id="KZ110598">
    <property type="protein sequence ID" value="OSX61834.1"/>
    <property type="molecule type" value="Genomic_DNA"/>
</dbReference>
<accession>A0A1X6MZP5</accession>
<dbReference type="RefSeq" id="XP_024338628.1">
    <property type="nucleotide sequence ID" value="XM_024485720.1"/>
</dbReference>
<evidence type="ECO:0000313" key="1">
    <source>
        <dbReference type="EMBL" id="OSX61834.1"/>
    </source>
</evidence>
<sequence>MVARKPYLGAHRKLVLAFDIGTTFSGVSYSILDPGEIPKTLGVHRNVDFPDKKRTLAIQRSRLCYARAVGAQAQLPQVVDQAITEEWMKVEWFKLHLRPVTEVLPSDREAQRYSRMAPLPERKTIIDILADFMKYLYSCTRTYVIETHASGSIIWASLEGPSQSSKVPRRHPISDSARCVIKTWHMAYEMVN</sequence>
<dbReference type="STRING" id="670580.A0A1X6MZP5"/>
<proteinExistence type="predicted"/>
<name>A0A1X6MZP5_9APHY</name>
<dbReference type="Proteomes" id="UP000194127">
    <property type="component" value="Unassembled WGS sequence"/>
</dbReference>
<reference evidence="1 2" key="1">
    <citation type="submission" date="2017-04" db="EMBL/GenBank/DDBJ databases">
        <title>Genome Sequence of the Model Brown-Rot Fungus Postia placenta SB12.</title>
        <authorList>
            <consortium name="DOE Joint Genome Institute"/>
            <person name="Gaskell J."/>
            <person name="Kersten P."/>
            <person name="Larrondo L.F."/>
            <person name="Canessa P."/>
            <person name="Martinez D."/>
            <person name="Hibbett D."/>
            <person name="Schmoll M."/>
            <person name="Kubicek C.P."/>
            <person name="Martinez A.T."/>
            <person name="Yadav J."/>
            <person name="Master E."/>
            <person name="Magnuson J.K."/>
            <person name="James T."/>
            <person name="Yaver D."/>
            <person name="Berka R."/>
            <person name="Labutti K."/>
            <person name="Lipzen A."/>
            <person name="Aerts A."/>
            <person name="Barry K."/>
            <person name="Henrissat B."/>
            <person name="Blanchette R."/>
            <person name="Grigoriev I."/>
            <person name="Cullen D."/>
        </authorList>
    </citation>
    <scope>NUCLEOTIDE SEQUENCE [LARGE SCALE GENOMIC DNA]</scope>
    <source>
        <strain evidence="1 2">MAD-698-R-SB12</strain>
    </source>
</reference>